<organism evidence="1 2">
    <name type="scientific">Dyadobacter frigoris</name>
    <dbReference type="NCBI Taxonomy" id="2576211"/>
    <lineage>
        <taxon>Bacteria</taxon>
        <taxon>Pseudomonadati</taxon>
        <taxon>Bacteroidota</taxon>
        <taxon>Cytophagia</taxon>
        <taxon>Cytophagales</taxon>
        <taxon>Spirosomataceae</taxon>
        <taxon>Dyadobacter</taxon>
    </lineage>
</organism>
<comment type="caution">
    <text evidence="1">The sequence shown here is derived from an EMBL/GenBank/DDBJ whole genome shotgun (WGS) entry which is preliminary data.</text>
</comment>
<dbReference type="InterPro" id="IPR025634">
    <property type="entry name" value="DUF4292"/>
</dbReference>
<reference evidence="1 2" key="1">
    <citation type="submission" date="2019-05" db="EMBL/GenBank/DDBJ databases">
        <title>Dyadobacter AR-3-8 sp. nov., isolated from arctic soil.</title>
        <authorList>
            <person name="Chaudhary D.K."/>
        </authorList>
    </citation>
    <scope>NUCLEOTIDE SEQUENCE [LARGE SCALE GENOMIC DNA]</scope>
    <source>
        <strain evidence="1 2">AR-3-8</strain>
    </source>
</reference>
<dbReference type="AlphaFoldDB" id="A0A4U6D2G0"/>
<evidence type="ECO:0000313" key="1">
    <source>
        <dbReference type="EMBL" id="TKT91352.1"/>
    </source>
</evidence>
<gene>
    <name evidence="1" type="ORF">FDK13_17105</name>
</gene>
<sequence length="276" mass="31678">MNNKITVWFLALGCIWFTSCHKKHLSKGTTRPALDSAFVLKDSSKTDSMAANAVAPVNVSEIAFDYLLTKSKFSFRSSTQDFDNTNVNIRIKKDSLIWLSVTGIGFEVARGLITPDSIVFVDKFHKEYFVFTYAQLSKQYNFDLNFKLLQSIIVGNLPIAPASDSKFYKENEFIVLHQENERIILDNYIDEKNLKLQQLKAIEIPTKNTFTLNYEDFKDVSGFLFPFGSLINLDVQSQKDKQFYQTTMRIKHNKVELAAKNPGFPFSIPSSYTRKR</sequence>
<evidence type="ECO:0000313" key="2">
    <source>
        <dbReference type="Proteomes" id="UP000304900"/>
    </source>
</evidence>
<proteinExistence type="predicted"/>
<dbReference type="Proteomes" id="UP000304900">
    <property type="component" value="Unassembled WGS sequence"/>
</dbReference>
<dbReference type="RefSeq" id="WP_137341212.1">
    <property type="nucleotide sequence ID" value="NZ_BSQH01000021.1"/>
</dbReference>
<dbReference type="EMBL" id="SZVO01000007">
    <property type="protein sequence ID" value="TKT91352.1"/>
    <property type="molecule type" value="Genomic_DNA"/>
</dbReference>
<name>A0A4U6D2G0_9BACT</name>
<protein>
    <submittedName>
        <fullName evidence="1">DUF4292 domain-containing protein</fullName>
    </submittedName>
</protein>
<dbReference type="Pfam" id="PF14125">
    <property type="entry name" value="DUF4292"/>
    <property type="match status" value="1"/>
</dbReference>
<accession>A0A4U6D2G0</accession>
<keyword evidence="2" id="KW-1185">Reference proteome</keyword>
<dbReference type="PROSITE" id="PS51257">
    <property type="entry name" value="PROKAR_LIPOPROTEIN"/>
    <property type="match status" value="1"/>
</dbReference>
<dbReference type="OrthoDB" id="849114at2"/>